<accession>I3YCV6</accession>
<evidence type="ECO:0000259" key="2">
    <source>
        <dbReference type="Pfam" id="PF13672"/>
    </source>
</evidence>
<protein>
    <recommendedName>
        <fullName evidence="2">PPM-type phosphatase domain-containing protein</fullName>
    </recommendedName>
</protein>
<name>I3YCV6_THIV6</name>
<feature type="region of interest" description="Disordered" evidence="1">
    <location>
        <begin position="83"/>
        <end position="183"/>
    </location>
</feature>
<dbReference type="eggNOG" id="COG0631">
    <property type="taxonomic scope" value="Bacteria"/>
</dbReference>
<feature type="compositionally biased region" description="Basic and acidic residues" evidence="1">
    <location>
        <begin position="115"/>
        <end position="125"/>
    </location>
</feature>
<evidence type="ECO:0000256" key="1">
    <source>
        <dbReference type="SAM" id="MobiDB-lite"/>
    </source>
</evidence>
<evidence type="ECO:0000313" key="3">
    <source>
        <dbReference type="EMBL" id="AFL74824.1"/>
    </source>
</evidence>
<gene>
    <name evidence="3" type="ordered locus">Thivi_2919</name>
</gene>
<reference evidence="3 4" key="1">
    <citation type="submission" date="2012-06" db="EMBL/GenBank/DDBJ databases">
        <title>Complete sequence of Thiocystis violascens DSM 198.</title>
        <authorList>
            <consortium name="US DOE Joint Genome Institute"/>
            <person name="Lucas S."/>
            <person name="Han J."/>
            <person name="Lapidus A."/>
            <person name="Cheng J.-F."/>
            <person name="Goodwin L."/>
            <person name="Pitluck S."/>
            <person name="Peters L."/>
            <person name="Ovchinnikova G."/>
            <person name="Teshima H."/>
            <person name="Detter J.C."/>
            <person name="Han C."/>
            <person name="Tapia R."/>
            <person name="Land M."/>
            <person name="Hauser L."/>
            <person name="Kyrpides N."/>
            <person name="Ivanova N."/>
            <person name="Pagani I."/>
            <person name="Vogl K."/>
            <person name="Liu Z."/>
            <person name="Frigaard N.-U."/>
            <person name="Bryant D."/>
            <person name="Woyke T."/>
        </authorList>
    </citation>
    <scope>NUCLEOTIDE SEQUENCE [LARGE SCALE GENOMIC DNA]</scope>
    <source>
        <strain evidence="4">ATCC 17096 / DSM 198 / 6111</strain>
    </source>
</reference>
<dbReference type="Pfam" id="PF13672">
    <property type="entry name" value="PP2C_2"/>
    <property type="match status" value="1"/>
</dbReference>
<dbReference type="Gene3D" id="3.60.40.10">
    <property type="entry name" value="PPM-type phosphatase domain"/>
    <property type="match status" value="1"/>
</dbReference>
<dbReference type="SUPFAM" id="SSF81606">
    <property type="entry name" value="PP2C-like"/>
    <property type="match status" value="1"/>
</dbReference>
<dbReference type="Proteomes" id="UP000006062">
    <property type="component" value="Chromosome"/>
</dbReference>
<dbReference type="KEGG" id="tvi:Thivi_2919"/>
<dbReference type="STRING" id="765911.Thivi_2919"/>
<evidence type="ECO:0000313" key="4">
    <source>
        <dbReference type="Proteomes" id="UP000006062"/>
    </source>
</evidence>
<dbReference type="RefSeq" id="WP_014779253.1">
    <property type="nucleotide sequence ID" value="NC_018012.1"/>
</dbReference>
<organism evidence="3 4">
    <name type="scientific">Thiocystis violascens (strain ATCC 17096 / DSM 198 / 6111)</name>
    <name type="common">Chromatium violascens</name>
    <dbReference type="NCBI Taxonomy" id="765911"/>
    <lineage>
        <taxon>Bacteria</taxon>
        <taxon>Pseudomonadati</taxon>
        <taxon>Pseudomonadota</taxon>
        <taxon>Gammaproteobacteria</taxon>
        <taxon>Chromatiales</taxon>
        <taxon>Chromatiaceae</taxon>
        <taxon>Thiocystis</taxon>
    </lineage>
</organism>
<feature type="domain" description="PPM-type phosphatase" evidence="2">
    <location>
        <begin position="299"/>
        <end position="545"/>
    </location>
</feature>
<dbReference type="AlphaFoldDB" id="I3YCV6"/>
<proteinExistence type="predicted"/>
<dbReference type="InterPro" id="IPR036457">
    <property type="entry name" value="PPM-type-like_dom_sf"/>
</dbReference>
<keyword evidence="4" id="KW-1185">Reference proteome</keyword>
<sequence>MLDAAGADGTMPSAARKPTPEQRQKLAPEIENLIWGLFGPNDRPFFDRSEIAPVALDEFVQCDEVFEETFRFLDALTGIWNQRRPGRPLKPFTQDRQPKEIAMPMVLPVLSETPVSRREESKAGDESAPTEANIEETSAMPFPHPPDTPTPGSAQGSPGQVPAASTAPAKPPEPRASFQLPNGKVGVDYAARIEGRDAEGRPVRIRDVRIPDGLGLSFDPDSGELRGTPALDGDHRLPLSWYLDEKTRYSGECLLIVNPDPKSLWKVIEPPDGSPYLKPHADRRLLTGRGFSIAAASRRGRSHEHAGTFRDDDFFIGHDAQTQWSLILVADGAGSARYSREGARLAVTSAGAHLSEALAGEIGARMTAALDGWEADPEGVAQAMGAEFHYLFHKAGTLAVQSIEQEARSAGTEVRDYATTLLAAAVKRRDSETFLATFWIGDGAIAAYGPRGRVRLMGTPDGGEFAGQTRFLDHVALADQAFAKRIGIGRYADLSAVMLMTDGVSDPRFETDNGLNDPAKWDGLWGDIAPLMASPEPDRNLVDWLHFFTPGHHDDRTLALLW</sequence>
<dbReference type="HOGENOM" id="CLU_027874_1_0_6"/>
<dbReference type="InterPro" id="IPR001932">
    <property type="entry name" value="PPM-type_phosphatase-like_dom"/>
</dbReference>
<feature type="region of interest" description="Disordered" evidence="1">
    <location>
        <begin position="1"/>
        <end position="24"/>
    </location>
</feature>
<dbReference type="EMBL" id="CP003154">
    <property type="protein sequence ID" value="AFL74824.1"/>
    <property type="molecule type" value="Genomic_DNA"/>
</dbReference>